<dbReference type="NCBIfam" id="TIGR03804">
    <property type="entry name" value="para_beta_helix"/>
    <property type="match status" value="1"/>
</dbReference>
<dbReference type="AlphaFoldDB" id="A0A848D9K1"/>
<dbReference type="GO" id="GO:0004553">
    <property type="term" value="F:hydrolase activity, hydrolyzing O-glycosyl compounds"/>
    <property type="evidence" value="ECO:0007669"/>
    <property type="project" value="InterPro"/>
</dbReference>
<dbReference type="InterPro" id="IPR006457">
    <property type="entry name" value="S_layer-rel_Mac"/>
</dbReference>
<comment type="caution">
    <text evidence="4">The sequence shown here is derived from an EMBL/GenBank/DDBJ whole genome shotgun (WGS) entry which is preliminary data.</text>
</comment>
<dbReference type="SUPFAM" id="SSF51126">
    <property type="entry name" value="Pectin lyase-like"/>
    <property type="match status" value="1"/>
</dbReference>
<dbReference type="Pfam" id="PF07752">
    <property type="entry name" value="S-layer"/>
    <property type="match status" value="1"/>
</dbReference>
<feature type="compositionally biased region" description="Polar residues" evidence="1">
    <location>
        <begin position="404"/>
        <end position="413"/>
    </location>
</feature>
<feature type="domain" description="Periplasmic copper-binding protein NosD beta helix" evidence="2">
    <location>
        <begin position="215"/>
        <end position="407"/>
    </location>
</feature>
<evidence type="ECO:0000259" key="2">
    <source>
        <dbReference type="Pfam" id="PF05048"/>
    </source>
</evidence>
<dbReference type="InterPro" id="IPR002105">
    <property type="entry name" value="Dockerin_1_rpt"/>
</dbReference>
<dbReference type="Gene3D" id="1.10.1330.10">
    <property type="entry name" value="Dockerin domain"/>
    <property type="match status" value="1"/>
</dbReference>
<dbReference type="EMBL" id="WNEG01000081">
    <property type="protein sequence ID" value="NMG83410.1"/>
    <property type="molecule type" value="Genomic_DNA"/>
</dbReference>
<dbReference type="Pfam" id="PF05048">
    <property type="entry name" value="NosD"/>
    <property type="match status" value="1"/>
</dbReference>
<evidence type="ECO:0000313" key="5">
    <source>
        <dbReference type="Proteomes" id="UP000606580"/>
    </source>
</evidence>
<proteinExistence type="predicted"/>
<dbReference type="Gene3D" id="2.160.20.10">
    <property type="entry name" value="Single-stranded right-handed beta-helix, Pectin lyase-like"/>
    <property type="match status" value="1"/>
</dbReference>
<organism evidence="4 5">
    <name type="scientific">Candidatus Ethanoperedens thermophilum</name>
    <dbReference type="NCBI Taxonomy" id="2766897"/>
    <lineage>
        <taxon>Archaea</taxon>
        <taxon>Methanobacteriati</taxon>
        <taxon>Methanobacteriota</taxon>
        <taxon>Stenosarchaea group</taxon>
        <taxon>Methanomicrobia</taxon>
        <taxon>Methanosarcinales</taxon>
        <taxon>Methanosarcinales incertae sedis</taxon>
        <taxon>GOM Arc I cluster</taxon>
        <taxon>Candidatus Ethanoperedens</taxon>
    </lineage>
</organism>
<evidence type="ECO:0000313" key="4">
    <source>
        <dbReference type="EMBL" id="NMG83410.1"/>
    </source>
</evidence>
<protein>
    <recommendedName>
        <fullName evidence="6">Periplasmic copper-binding protein NosD beta helix domain-containing protein</fullName>
    </recommendedName>
</protein>
<feature type="domain" description="S-layer family duplication" evidence="3">
    <location>
        <begin position="103"/>
        <end position="187"/>
    </location>
</feature>
<dbReference type="InterPro" id="IPR007742">
    <property type="entry name" value="NosD_dom"/>
</dbReference>
<dbReference type="InterPro" id="IPR011050">
    <property type="entry name" value="Pectin_lyase_fold/virulence"/>
</dbReference>
<evidence type="ECO:0000259" key="3">
    <source>
        <dbReference type="Pfam" id="PF07752"/>
    </source>
</evidence>
<dbReference type="Proteomes" id="UP000606580">
    <property type="component" value="Unassembled WGS sequence"/>
</dbReference>
<dbReference type="InterPro" id="IPR022441">
    <property type="entry name" value="Para_beta_helix_rpt-2"/>
</dbReference>
<sequence>MNMHKTADSINTHTYLLGCPRQVWLRLSKNNIVLDEQILYWGDLYSYYKNGYLVLNATSDGIFSSGGLWAASFSQINQYNETTHDSVLNESFYLFKNADVSGKNNWSLHENYSLSVIGIDAEASPRQVWLQLSKNDVPVDDKILCGWDYYNYSKNGGLVITSKVRDVFKGYESTLVTLDNVYQYSETTPYSELINNASHSYSTGNLKGVNWSLCENCSLSVIGIDAEASPRQMWLRFTKNNMTVDEKVITDGDNYTYYKNGQLIFTAYLDSIFAGVTTDMIQFKQVRQYSESGTPLMETNKKTLVASSPTQSGYNKGVLLYHSHENKISNNLIKSHFCGIGATDSSNNMLTNNTALNNDYGIKLEDSSNNKIYLNNLINNTNYNAYDTSTNQWNTSSKGNYYSDYTGSDNNSNGIGDDPHPIPGGNSIDHFPLMHPWGETPPLKGDLDDDSQITSTDAAIVLEIAVGSRFCDSETLVIADVSGDGRVSSLDALIILQMAAGAMDLS</sequence>
<dbReference type="GO" id="GO:0000272">
    <property type="term" value="P:polysaccharide catabolic process"/>
    <property type="evidence" value="ECO:0007669"/>
    <property type="project" value="InterPro"/>
</dbReference>
<dbReference type="SUPFAM" id="SSF63446">
    <property type="entry name" value="Type I dockerin domain"/>
    <property type="match status" value="1"/>
</dbReference>
<evidence type="ECO:0008006" key="6">
    <source>
        <dbReference type="Google" id="ProtNLM"/>
    </source>
</evidence>
<dbReference type="InterPro" id="IPR012334">
    <property type="entry name" value="Pectin_lyas_fold"/>
</dbReference>
<reference evidence="4" key="1">
    <citation type="journal article" date="2020" name="MBio">
        <title>'Candidatus Ethanoperedens,' a Thermophilic Genus of Archaea Mediating the Anaerobic Oxidation of Ethane.</title>
        <authorList>
            <person name="Hahn C.J."/>
            <person name="Laso-Perez R."/>
            <person name="Vulcano F."/>
            <person name="Vaziourakis K.M."/>
            <person name="Stokke R."/>
            <person name="Steen I.H."/>
            <person name="Teske A."/>
            <person name="Boetius A."/>
            <person name="Liebeke M."/>
            <person name="Amann R."/>
            <person name="Knittel K."/>
            <person name="Wegener G."/>
        </authorList>
    </citation>
    <scope>NUCLEOTIDE SEQUENCE</scope>
    <source>
        <strain evidence="4">GoM-Arc1-LC-WB58</strain>
    </source>
</reference>
<dbReference type="Pfam" id="PF00404">
    <property type="entry name" value="Dockerin_1"/>
    <property type="match status" value="1"/>
</dbReference>
<feature type="region of interest" description="Disordered" evidence="1">
    <location>
        <begin position="404"/>
        <end position="431"/>
    </location>
</feature>
<name>A0A848D9K1_9EURY</name>
<dbReference type="Gene3D" id="2.60.98.40">
    <property type="match status" value="2"/>
</dbReference>
<dbReference type="CDD" id="cd14256">
    <property type="entry name" value="Dockerin_I"/>
    <property type="match status" value="1"/>
</dbReference>
<gene>
    <name evidence="4" type="ORF">GIS02_04305</name>
</gene>
<evidence type="ECO:0000256" key="1">
    <source>
        <dbReference type="SAM" id="MobiDB-lite"/>
    </source>
</evidence>
<dbReference type="InterPro" id="IPR036439">
    <property type="entry name" value="Dockerin_dom_sf"/>
</dbReference>
<accession>A0A848D9K1</accession>